<proteinExistence type="predicted"/>
<dbReference type="Proteomes" id="UP001207468">
    <property type="component" value="Unassembled WGS sequence"/>
</dbReference>
<comment type="caution">
    <text evidence="1">The sequence shown here is derived from an EMBL/GenBank/DDBJ whole genome shotgun (WGS) entry which is preliminary data.</text>
</comment>
<evidence type="ECO:0000313" key="1">
    <source>
        <dbReference type="EMBL" id="KAI9507572.1"/>
    </source>
</evidence>
<gene>
    <name evidence="1" type="ORF">F5148DRAFT_102658</name>
</gene>
<name>A0ACC0U9N9_9AGAM</name>
<dbReference type="EMBL" id="JAGFNK010000120">
    <property type="protein sequence ID" value="KAI9507572.1"/>
    <property type="molecule type" value="Genomic_DNA"/>
</dbReference>
<evidence type="ECO:0000313" key="2">
    <source>
        <dbReference type="Proteomes" id="UP001207468"/>
    </source>
</evidence>
<sequence>MPLKKVKSTFFPSPIAGPSSPLSDTQVGREDDLVLNYWIRDITQCPWSIRIGRYKLVHQLGEIIKAEVHPRLKEVLADRINVWQVDIDISSDSDKKIKEKVEELSLEDDPLPSMRRLSDVFDGQPDESHLQLVLQISPEDNDQRPRLKQIRSFNADPIVPFRLPNADSYATIQSDHVDNNSINELGEDELEEDHPLFRFREHLRRKRRFQDSVYAPPFSLDLWTI</sequence>
<organism evidence="1 2">
    <name type="scientific">Russula earlei</name>
    <dbReference type="NCBI Taxonomy" id="71964"/>
    <lineage>
        <taxon>Eukaryota</taxon>
        <taxon>Fungi</taxon>
        <taxon>Dikarya</taxon>
        <taxon>Basidiomycota</taxon>
        <taxon>Agaricomycotina</taxon>
        <taxon>Agaricomycetes</taxon>
        <taxon>Russulales</taxon>
        <taxon>Russulaceae</taxon>
        <taxon>Russula</taxon>
    </lineage>
</organism>
<reference evidence="1" key="1">
    <citation type="submission" date="2021-03" db="EMBL/GenBank/DDBJ databases">
        <title>Evolutionary priming and transition to the ectomycorrhizal habit in an iconic lineage of mushroom-forming fungi: is preadaptation a requirement?</title>
        <authorList>
            <consortium name="DOE Joint Genome Institute"/>
            <person name="Looney B.P."/>
            <person name="Miyauchi S."/>
            <person name="Morin E."/>
            <person name="Drula E."/>
            <person name="Courty P.E."/>
            <person name="Chicoki N."/>
            <person name="Fauchery L."/>
            <person name="Kohler A."/>
            <person name="Kuo A."/>
            <person name="LaButti K."/>
            <person name="Pangilinan J."/>
            <person name="Lipzen A."/>
            <person name="Riley R."/>
            <person name="Andreopoulos W."/>
            <person name="He G."/>
            <person name="Johnson J."/>
            <person name="Barry K.W."/>
            <person name="Grigoriev I.V."/>
            <person name="Nagy L."/>
            <person name="Hibbett D."/>
            <person name="Henrissat B."/>
            <person name="Matheny P.B."/>
            <person name="Labbe J."/>
            <person name="Martin A.F."/>
        </authorList>
    </citation>
    <scope>NUCLEOTIDE SEQUENCE</scope>
    <source>
        <strain evidence="1">BPL698</strain>
    </source>
</reference>
<accession>A0ACC0U9N9</accession>
<protein>
    <submittedName>
        <fullName evidence="1">Uncharacterized protein</fullName>
    </submittedName>
</protein>
<keyword evidence="2" id="KW-1185">Reference proteome</keyword>